<sequence length="188" mass="21263">MPCLFIRENPLSLCTDTFSDYCTVIENVNEGGEKTVCRRSRGWSVCSVVIWQHIGYDKETSYVLAIGRPLPDVSFHTRLPRRVVPGHPEPTAARDFDQVVSLSGGSPSHAATSNLWSPLENLYRQRSKVKRVCSSRPRKNDRLSALLNSINIAKAKALGCIRSGNDPTRKDKRSTRPARYETRLWMFN</sequence>
<accession>A0A4C1TC88</accession>
<evidence type="ECO:0000313" key="1">
    <source>
        <dbReference type="EMBL" id="GBP11058.1"/>
    </source>
</evidence>
<proteinExistence type="predicted"/>
<keyword evidence="2" id="KW-1185">Reference proteome</keyword>
<protein>
    <submittedName>
        <fullName evidence="1">Uncharacterized protein</fullName>
    </submittedName>
</protein>
<evidence type="ECO:0000313" key="2">
    <source>
        <dbReference type="Proteomes" id="UP000299102"/>
    </source>
</evidence>
<dbReference type="AlphaFoldDB" id="A0A4C1TC88"/>
<comment type="caution">
    <text evidence="1">The sequence shown here is derived from an EMBL/GenBank/DDBJ whole genome shotgun (WGS) entry which is preliminary data.</text>
</comment>
<organism evidence="1 2">
    <name type="scientific">Eumeta variegata</name>
    <name type="common">Bagworm moth</name>
    <name type="synonym">Eumeta japonica</name>
    <dbReference type="NCBI Taxonomy" id="151549"/>
    <lineage>
        <taxon>Eukaryota</taxon>
        <taxon>Metazoa</taxon>
        <taxon>Ecdysozoa</taxon>
        <taxon>Arthropoda</taxon>
        <taxon>Hexapoda</taxon>
        <taxon>Insecta</taxon>
        <taxon>Pterygota</taxon>
        <taxon>Neoptera</taxon>
        <taxon>Endopterygota</taxon>
        <taxon>Lepidoptera</taxon>
        <taxon>Glossata</taxon>
        <taxon>Ditrysia</taxon>
        <taxon>Tineoidea</taxon>
        <taxon>Psychidae</taxon>
        <taxon>Oiketicinae</taxon>
        <taxon>Eumeta</taxon>
    </lineage>
</organism>
<dbReference type="EMBL" id="BGZK01000044">
    <property type="protein sequence ID" value="GBP11058.1"/>
    <property type="molecule type" value="Genomic_DNA"/>
</dbReference>
<dbReference type="Proteomes" id="UP000299102">
    <property type="component" value="Unassembled WGS sequence"/>
</dbReference>
<reference evidence="1 2" key="1">
    <citation type="journal article" date="2019" name="Commun. Biol.">
        <title>The bagworm genome reveals a unique fibroin gene that provides high tensile strength.</title>
        <authorList>
            <person name="Kono N."/>
            <person name="Nakamura H."/>
            <person name="Ohtoshi R."/>
            <person name="Tomita M."/>
            <person name="Numata K."/>
            <person name="Arakawa K."/>
        </authorList>
    </citation>
    <scope>NUCLEOTIDE SEQUENCE [LARGE SCALE GENOMIC DNA]</scope>
</reference>
<gene>
    <name evidence="1" type="ORF">EVAR_79733_1</name>
</gene>
<name>A0A4C1TC88_EUMVA</name>